<dbReference type="InterPro" id="IPR019999">
    <property type="entry name" value="Anth_synth_I-like"/>
</dbReference>
<dbReference type="AlphaFoldDB" id="A0A2V3USH1"/>
<dbReference type="GO" id="GO:0000162">
    <property type="term" value="P:L-tryptophan biosynthetic process"/>
    <property type="evidence" value="ECO:0007669"/>
    <property type="project" value="TreeGrafter"/>
</dbReference>
<evidence type="ECO:0000256" key="1">
    <source>
        <dbReference type="ARBA" id="ARBA00014472"/>
    </source>
</evidence>
<protein>
    <recommendedName>
        <fullName evidence="1">Probable branched-chain-amino-acid aminotransferase</fullName>
    </recommendedName>
</protein>
<dbReference type="GO" id="GO:0009396">
    <property type="term" value="P:folic acid-containing compound biosynthetic process"/>
    <property type="evidence" value="ECO:0007669"/>
    <property type="project" value="InterPro"/>
</dbReference>
<dbReference type="SUPFAM" id="SSF56322">
    <property type="entry name" value="ADC synthase"/>
    <property type="match status" value="1"/>
</dbReference>
<dbReference type="NCBIfam" id="TIGR00553">
    <property type="entry name" value="pabB"/>
    <property type="match status" value="1"/>
</dbReference>
<dbReference type="GO" id="GO:0016829">
    <property type="term" value="F:lyase activity"/>
    <property type="evidence" value="ECO:0007669"/>
    <property type="project" value="UniProtKB-KW"/>
</dbReference>
<dbReference type="EMBL" id="QJJM01000013">
    <property type="protein sequence ID" value="PXW71329.1"/>
    <property type="molecule type" value="Genomic_DNA"/>
</dbReference>
<dbReference type="InterPro" id="IPR001544">
    <property type="entry name" value="Aminotrans_IV"/>
</dbReference>
<dbReference type="InterPro" id="IPR015890">
    <property type="entry name" value="Chorismate_C"/>
</dbReference>
<organism evidence="3 4">
    <name type="scientific">Blastomonas natatoria</name>
    <dbReference type="NCBI Taxonomy" id="34015"/>
    <lineage>
        <taxon>Bacteria</taxon>
        <taxon>Pseudomonadati</taxon>
        <taxon>Pseudomonadota</taxon>
        <taxon>Alphaproteobacteria</taxon>
        <taxon>Sphingomonadales</taxon>
        <taxon>Sphingomonadaceae</taxon>
        <taxon>Blastomonas</taxon>
    </lineage>
</organism>
<evidence type="ECO:0000313" key="3">
    <source>
        <dbReference type="EMBL" id="PXW71329.1"/>
    </source>
</evidence>
<evidence type="ECO:0000259" key="2">
    <source>
        <dbReference type="Pfam" id="PF00425"/>
    </source>
</evidence>
<reference evidence="3 4" key="1">
    <citation type="submission" date="2018-05" db="EMBL/GenBank/DDBJ databases">
        <title>Genomic Encyclopedia of Type Strains, Phase IV (KMG-IV): sequencing the most valuable type-strain genomes for metagenomic binning, comparative biology and taxonomic classification.</title>
        <authorList>
            <person name="Goeker M."/>
        </authorList>
    </citation>
    <scope>NUCLEOTIDE SEQUENCE [LARGE SCALE GENOMIC DNA]</scope>
    <source>
        <strain evidence="3 4">DSM 3183</strain>
    </source>
</reference>
<dbReference type="PANTHER" id="PTHR11236:SF50">
    <property type="entry name" value="AMINODEOXYCHORISMATE SYNTHASE COMPONENT 1"/>
    <property type="match status" value="1"/>
</dbReference>
<gene>
    <name evidence="3" type="ORF">C7451_11375</name>
</gene>
<dbReference type="Pfam" id="PF00425">
    <property type="entry name" value="Chorismate_bind"/>
    <property type="match status" value="1"/>
</dbReference>
<feature type="domain" description="Chorismate-utilising enzyme C-terminal" evidence="2">
    <location>
        <begin position="159"/>
        <end position="419"/>
    </location>
</feature>
<comment type="caution">
    <text evidence="3">The sequence shown here is derived from an EMBL/GenBank/DDBJ whole genome shotgun (WGS) entry which is preliminary data.</text>
</comment>
<dbReference type="Pfam" id="PF01063">
    <property type="entry name" value="Aminotran_4"/>
    <property type="match status" value="1"/>
</dbReference>
<dbReference type="GO" id="GO:0046820">
    <property type="term" value="F:4-amino-4-deoxychorismate synthase activity"/>
    <property type="evidence" value="ECO:0007669"/>
    <property type="project" value="TreeGrafter"/>
</dbReference>
<dbReference type="SUPFAM" id="SSF56752">
    <property type="entry name" value="D-aminoacid aminotransferase-like PLP-dependent enzymes"/>
    <property type="match status" value="1"/>
</dbReference>
<dbReference type="PANTHER" id="PTHR11236">
    <property type="entry name" value="AMINOBENZOATE/ANTHRANILATE SYNTHASE"/>
    <property type="match status" value="1"/>
</dbReference>
<dbReference type="Gene3D" id="3.20.10.10">
    <property type="entry name" value="D-amino Acid Aminotransferase, subunit A, domain 2"/>
    <property type="match status" value="1"/>
</dbReference>
<name>A0A2V3USH1_9SPHN</name>
<dbReference type="Gene3D" id="3.60.120.10">
    <property type="entry name" value="Anthranilate synthase"/>
    <property type="match status" value="1"/>
</dbReference>
<dbReference type="Gene3D" id="3.30.470.10">
    <property type="match status" value="1"/>
</dbReference>
<dbReference type="InterPro" id="IPR043132">
    <property type="entry name" value="BCAT-like_C"/>
</dbReference>
<keyword evidence="3" id="KW-0456">Lyase</keyword>
<evidence type="ECO:0000313" key="4">
    <source>
        <dbReference type="Proteomes" id="UP000248014"/>
    </source>
</evidence>
<sequence length="639" mass="69601">MYAARPGLATARTKLAPMHKPGHSLEARAMDPRPNRDFQPFVLLDDARKQVASPARLYRDPVRSLSATTAQELDQLLDDLRLAGHEGLHAAGYLTYEAGYALEPRLRPLLDAMPPQTLAWFGLFERDELLPPQTVPAWLAGQGGSADASLGAVRPAMTEEDYRARFAEVHRAIASGDIYQANLTFQNEAAVSGHPLALYRRLRERSAAGYGGVVFDGRDWLLSLSPEMFFSLRDGEMTARPMKGTRPREADPLRDAKAAEHLRSSEKDRAENLMIVDLLRNDLSRVALAGSVRVTDLFRIESYPSVHQMTSTVRAALAPGHDAIDIIRAIYPCGSITGAPKIRAMELLRAIEAGPRGIYCGSIGRIDPSRGGRPGDAAFNVAIRTLHLPAEAQKVSLGLGSGVVADSSAADEWRECLIKGAFLKAATGSAAQAGRFDLIETMGFDPNQGIIRLELHLERMKASAAALGFSFDRHAVRNALNHACFFLEAPTRIRLLLAASGDTAIEMRPMPEALVEPLAVALRPMALASDDVRLAHKTTDRACYDAPRVDARAQQGADEVVFTDATGALTEGSFTSLFVERDGMLLTPPLEQGLLAGVLRRDLIEQGRAVEARLMPEDLANGFWLGNSLRGLMRARLIR</sequence>
<dbReference type="PRINTS" id="PR00095">
    <property type="entry name" value="ANTSNTHASEI"/>
</dbReference>
<dbReference type="InterPro" id="IPR043131">
    <property type="entry name" value="BCAT-like_N"/>
</dbReference>
<dbReference type="InterPro" id="IPR005801">
    <property type="entry name" value="ADC_synthase"/>
</dbReference>
<dbReference type="Proteomes" id="UP000248014">
    <property type="component" value="Unassembled WGS sequence"/>
</dbReference>
<proteinExistence type="predicted"/>
<dbReference type="InterPro" id="IPR036038">
    <property type="entry name" value="Aminotransferase-like"/>
</dbReference>
<accession>A0A2V3USH1</accession>
<keyword evidence="4" id="KW-1185">Reference proteome</keyword>
<dbReference type="InterPro" id="IPR005802">
    <property type="entry name" value="ADC_synth_comp_1"/>
</dbReference>